<evidence type="ECO:0000313" key="8">
    <source>
        <dbReference type="EMBL" id="CAD7461555.1"/>
    </source>
</evidence>
<keyword evidence="4" id="KW-0325">Glycoprotein</keyword>
<dbReference type="GO" id="GO:0052689">
    <property type="term" value="F:carboxylic ester hydrolase activity"/>
    <property type="evidence" value="ECO:0007669"/>
    <property type="project" value="UniProtKB-KW"/>
</dbReference>
<evidence type="ECO:0000256" key="3">
    <source>
        <dbReference type="ARBA" id="ARBA00022801"/>
    </source>
</evidence>
<dbReference type="PROSITE" id="PS00122">
    <property type="entry name" value="CARBOXYLESTERASE_B_1"/>
    <property type="match status" value="1"/>
</dbReference>
<dbReference type="PANTHER" id="PTHR43142">
    <property type="entry name" value="CARBOXYLIC ESTER HYDROLASE"/>
    <property type="match status" value="1"/>
</dbReference>
<proteinExistence type="inferred from homology"/>
<dbReference type="SUPFAM" id="SSF53474">
    <property type="entry name" value="alpha/beta-Hydrolases"/>
    <property type="match status" value="1"/>
</dbReference>
<comment type="similarity">
    <text evidence="1 5">Belongs to the type-B carboxylesterase/lipase family.</text>
</comment>
<dbReference type="EC" id="3.1.1.-" evidence="5"/>
<dbReference type="PANTHER" id="PTHR43142:SF1">
    <property type="entry name" value="CARBOXYLIC ESTER HYDROLASE"/>
    <property type="match status" value="1"/>
</dbReference>
<evidence type="ECO:0000256" key="5">
    <source>
        <dbReference type="RuleBase" id="RU361235"/>
    </source>
</evidence>
<dbReference type="Pfam" id="PF00135">
    <property type="entry name" value="COesterase"/>
    <property type="match status" value="1"/>
</dbReference>
<keyword evidence="3 5" id="KW-0378">Hydrolase</keyword>
<dbReference type="EMBL" id="OE004918">
    <property type="protein sequence ID" value="CAD7461555.1"/>
    <property type="molecule type" value="Genomic_DNA"/>
</dbReference>
<dbReference type="InterPro" id="IPR029058">
    <property type="entry name" value="AB_hydrolase_fold"/>
</dbReference>
<dbReference type="InterPro" id="IPR002018">
    <property type="entry name" value="CarbesteraseB"/>
</dbReference>
<feature type="region of interest" description="Disordered" evidence="6">
    <location>
        <begin position="60"/>
        <end position="86"/>
    </location>
</feature>
<keyword evidence="2" id="KW-0719">Serine esterase</keyword>
<gene>
    <name evidence="8" type="ORF">TTEB3V08_LOCUS9464</name>
</gene>
<reference evidence="8" key="1">
    <citation type="submission" date="2020-11" db="EMBL/GenBank/DDBJ databases">
        <authorList>
            <person name="Tran Van P."/>
        </authorList>
    </citation>
    <scope>NUCLEOTIDE SEQUENCE</scope>
</reference>
<evidence type="ECO:0000256" key="6">
    <source>
        <dbReference type="SAM" id="MobiDB-lite"/>
    </source>
</evidence>
<evidence type="ECO:0000256" key="1">
    <source>
        <dbReference type="ARBA" id="ARBA00005964"/>
    </source>
</evidence>
<feature type="domain" description="Carboxylesterase type B" evidence="7">
    <location>
        <begin position="85"/>
        <end position="484"/>
    </location>
</feature>
<sequence>MSIHDTPLRGSNIVDLVNDLVRARRHSEPSGWREFLTALQKINVLKEFIVNPKRLAPIRDPMLVPQPHTPSQRSKKKKLKRLPESTESSLKPVMVWIHGGGFIKGSGTTKGFGPDYLVDEGIVVVTINYRLGVIGFLSLEGTDVASNVGLKDQVAALRWVKQNIAKFGGDPDNVTIFGQSAGGASVNYQVLSPLSAGLFTRAISESGSVFNPWSYMADPRERAFRMGQALGYTGEDDQALVDFLRTLTADELIAAQGKALSQEEKNGGEEYPFVATYESSVSSGDVVFLPDEPIKMMQSGQFNKVPYIIGANSEEYRESATSSSNALNNTPSSWTSLSKSFERYVPLDLGLERGSEQSLQIAEKIRKFYFGDQNMSTSTVPQFCDMETDIMFVKGVYKTSTEFVAHSDAPLYNYQFCYDGRLGVSRVHGSNSTIYGPSHTDELSYIFYYTAVTTPFPENSTEMITLRRMVSIWTNFAKTGRHKRTVHNRQNPVGHCYGQVALPQVVYRKLVHKHIRDKCQLQTQLGLETKQ</sequence>
<accession>A0A7R9INB6</accession>
<evidence type="ECO:0000256" key="2">
    <source>
        <dbReference type="ARBA" id="ARBA00022487"/>
    </source>
</evidence>
<organism evidence="8">
    <name type="scientific">Timema tahoe</name>
    <dbReference type="NCBI Taxonomy" id="61484"/>
    <lineage>
        <taxon>Eukaryota</taxon>
        <taxon>Metazoa</taxon>
        <taxon>Ecdysozoa</taxon>
        <taxon>Arthropoda</taxon>
        <taxon>Hexapoda</taxon>
        <taxon>Insecta</taxon>
        <taxon>Pterygota</taxon>
        <taxon>Neoptera</taxon>
        <taxon>Polyneoptera</taxon>
        <taxon>Phasmatodea</taxon>
        <taxon>Timematodea</taxon>
        <taxon>Timematoidea</taxon>
        <taxon>Timematidae</taxon>
        <taxon>Timema</taxon>
    </lineage>
</organism>
<dbReference type="AlphaFoldDB" id="A0A7R9INB6"/>
<evidence type="ECO:0000256" key="4">
    <source>
        <dbReference type="ARBA" id="ARBA00023180"/>
    </source>
</evidence>
<dbReference type="Gene3D" id="3.40.50.1820">
    <property type="entry name" value="alpha/beta hydrolase"/>
    <property type="match status" value="1"/>
</dbReference>
<dbReference type="InterPro" id="IPR019826">
    <property type="entry name" value="Carboxylesterase_B_AS"/>
</dbReference>
<protein>
    <recommendedName>
        <fullName evidence="5">Carboxylic ester hydrolase</fullName>
        <ecNumber evidence="5">3.1.1.-</ecNumber>
    </recommendedName>
</protein>
<evidence type="ECO:0000259" key="7">
    <source>
        <dbReference type="Pfam" id="PF00135"/>
    </source>
</evidence>
<name>A0A7R9INB6_9NEOP</name>